<evidence type="ECO:0000256" key="2">
    <source>
        <dbReference type="ARBA" id="ARBA00022448"/>
    </source>
</evidence>
<evidence type="ECO:0000256" key="4">
    <source>
        <dbReference type="ARBA" id="ARBA00022840"/>
    </source>
</evidence>
<dbReference type="CDD" id="cd03220">
    <property type="entry name" value="ABC_KpsT_Wzt"/>
    <property type="match status" value="1"/>
</dbReference>
<dbReference type="GO" id="GO:0005524">
    <property type="term" value="F:ATP binding"/>
    <property type="evidence" value="ECO:0007669"/>
    <property type="project" value="UniProtKB-KW"/>
</dbReference>
<dbReference type="InterPro" id="IPR003593">
    <property type="entry name" value="AAA+_ATPase"/>
</dbReference>
<dbReference type="InterPro" id="IPR015860">
    <property type="entry name" value="ABC_transpr_TagH-like"/>
</dbReference>
<keyword evidence="4 6" id="KW-0067">ATP-binding</keyword>
<evidence type="ECO:0000256" key="3">
    <source>
        <dbReference type="ARBA" id="ARBA00022741"/>
    </source>
</evidence>
<keyword evidence="3" id="KW-0547">Nucleotide-binding</keyword>
<dbReference type="InterPro" id="IPR029439">
    <property type="entry name" value="Wzt_C"/>
</dbReference>
<gene>
    <name evidence="6" type="ORF">GBZ48_32120</name>
</gene>
<comment type="caution">
    <text evidence="6">The sequence shown here is derived from an EMBL/GenBank/DDBJ whole genome shotgun (WGS) entry which is preliminary data.</text>
</comment>
<dbReference type="Gene3D" id="3.40.50.300">
    <property type="entry name" value="P-loop containing nucleotide triphosphate hydrolases"/>
    <property type="match status" value="1"/>
</dbReference>
<organism evidence="6 7">
    <name type="scientific">Azospirillum melinis</name>
    <dbReference type="NCBI Taxonomy" id="328839"/>
    <lineage>
        <taxon>Bacteria</taxon>
        <taxon>Pseudomonadati</taxon>
        <taxon>Pseudomonadota</taxon>
        <taxon>Alphaproteobacteria</taxon>
        <taxon>Rhodospirillales</taxon>
        <taxon>Azospirillaceae</taxon>
        <taxon>Azospirillum</taxon>
    </lineage>
</organism>
<evidence type="ECO:0000259" key="5">
    <source>
        <dbReference type="PROSITE" id="PS50893"/>
    </source>
</evidence>
<dbReference type="EMBL" id="WHOS01000077">
    <property type="protein sequence ID" value="NUB03861.1"/>
    <property type="molecule type" value="Genomic_DNA"/>
</dbReference>
<protein>
    <submittedName>
        <fullName evidence="6">ATP-binding cassette domain-containing protein</fullName>
    </submittedName>
</protein>
<dbReference type="SMART" id="SM00382">
    <property type="entry name" value="AAA"/>
    <property type="match status" value="1"/>
</dbReference>
<dbReference type="Pfam" id="PF14524">
    <property type="entry name" value="Wzt_C"/>
    <property type="match status" value="1"/>
</dbReference>
<keyword evidence="2" id="KW-0813">Transport</keyword>
<dbReference type="CDD" id="cd10147">
    <property type="entry name" value="Wzt_C-like"/>
    <property type="match status" value="1"/>
</dbReference>
<dbReference type="InterPro" id="IPR027417">
    <property type="entry name" value="P-loop_NTPase"/>
</dbReference>
<dbReference type="PROSITE" id="PS50893">
    <property type="entry name" value="ABC_TRANSPORTER_2"/>
    <property type="match status" value="1"/>
</dbReference>
<name>A0ABX2KMA0_9PROT</name>
<dbReference type="Gene3D" id="2.70.50.60">
    <property type="entry name" value="abc- transporter (atp binding component) like domain"/>
    <property type="match status" value="1"/>
</dbReference>
<dbReference type="PANTHER" id="PTHR46743">
    <property type="entry name" value="TEICHOIC ACIDS EXPORT ATP-BINDING PROTEIN TAGH"/>
    <property type="match status" value="1"/>
</dbReference>
<dbReference type="RefSeq" id="WP_209798311.1">
    <property type="nucleotide sequence ID" value="NZ_JAGINN010000009.1"/>
</dbReference>
<accession>A0ABX2KMA0</accession>
<reference evidence="6 7" key="1">
    <citation type="submission" date="2019-10" db="EMBL/GenBank/DDBJ databases">
        <title>Genome sequence of Azospirillum melinis.</title>
        <authorList>
            <person name="Ambrosini A."/>
            <person name="Sant'Anna F.H."/>
            <person name="Cassan F.D."/>
            <person name="Souza E.M."/>
            <person name="Passaglia L.M.P."/>
        </authorList>
    </citation>
    <scope>NUCLEOTIDE SEQUENCE [LARGE SCALE GENOMIC DNA]</scope>
    <source>
        <strain evidence="6 7">TMCY0552</strain>
    </source>
</reference>
<evidence type="ECO:0000313" key="7">
    <source>
        <dbReference type="Proteomes" id="UP000605086"/>
    </source>
</evidence>
<dbReference type="Pfam" id="PF00005">
    <property type="entry name" value="ABC_tran"/>
    <property type="match status" value="1"/>
</dbReference>
<sequence length="474" mass="52014">MSSETDTPTKAPTADTPVVIRAEGLGKAYAIFKRPQDRLKQMLVRGRRKYYDEYWALRGVDLEVRRGETVGLIGRNGSGKSTFLQLLCGTLTPTSGRIAVDGRIAALLELGAGFNPEFTGRENVYLAASVLGLSNAQIAERYESIAEFAGIGDFIEQPVKLYSSGMYARLAFAVAAHVDADIMIVDEILAVGDASFTQKCMRFIHRFKERGTLFFVSHDTGQVVNLCDRVVWLDNGSVRAIGPAKEVCHDYLAALYSDQDTSRGFRIGGARQALPQARREEPVEDARAELLKGSQLRNAIELFDFNDSGPWFGNRGATIVNVSILDAEEQPLSVLEGGEVIVLKVDCRADQQVYRPIVGFYVKDKLGQNLFGDNTFLSYQLDPVTIPAGQDFAARFRFQMPYLPSGDFSITVALAEGTQEDHVQHHWVEDALFFKVHASHVVRGLVGMPMLAITLEAEGASAPQATSQPAPATK</sequence>
<dbReference type="SUPFAM" id="SSF52540">
    <property type="entry name" value="P-loop containing nucleoside triphosphate hydrolases"/>
    <property type="match status" value="1"/>
</dbReference>
<evidence type="ECO:0000313" key="6">
    <source>
        <dbReference type="EMBL" id="NUB03861.1"/>
    </source>
</evidence>
<dbReference type="InterPro" id="IPR003439">
    <property type="entry name" value="ABC_transporter-like_ATP-bd"/>
</dbReference>
<feature type="domain" description="ABC transporter" evidence="5">
    <location>
        <begin position="37"/>
        <end position="260"/>
    </location>
</feature>
<comment type="similarity">
    <text evidence="1">Belongs to the ABC transporter superfamily.</text>
</comment>
<proteinExistence type="inferred from homology"/>
<dbReference type="InterPro" id="IPR050683">
    <property type="entry name" value="Bact_Polysacc_Export_ATP-bd"/>
</dbReference>
<keyword evidence="7" id="KW-1185">Reference proteome</keyword>
<evidence type="ECO:0000256" key="1">
    <source>
        <dbReference type="ARBA" id="ARBA00005417"/>
    </source>
</evidence>
<dbReference type="PANTHER" id="PTHR46743:SF2">
    <property type="entry name" value="TEICHOIC ACIDS EXPORT ATP-BINDING PROTEIN TAGH"/>
    <property type="match status" value="1"/>
</dbReference>
<dbReference type="Proteomes" id="UP000605086">
    <property type="component" value="Unassembled WGS sequence"/>
</dbReference>